<accession>A0AB38DW23</accession>
<gene>
    <name evidence="1" type="ORF">XAP7430_120021</name>
</gene>
<dbReference type="Proteomes" id="UP000234166">
    <property type="component" value="Unassembled WGS sequence"/>
</dbReference>
<proteinExistence type="predicted"/>
<evidence type="ECO:0000313" key="1">
    <source>
        <dbReference type="EMBL" id="SON81345.1"/>
    </source>
</evidence>
<protein>
    <submittedName>
        <fullName evidence="1">Uncharacterized protein</fullName>
    </submittedName>
</protein>
<name>A0AB38DW23_XANCH</name>
<dbReference type="AlphaFoldDB" id="A0AB38DW23"/>
<reference evidence="1 2" key="1">
    <citation type="submission" date="2017-10" db="EMBL/GenBank/DDBJ databases">
        <authorList>
            <person name="Regsiter A."/>
            <person name="William W."/>
        </authorList>
    </citation>
    <scope>NUCLEOTIDE SEQUENCE [LARGE SCALE GENOMIC DNA]</scope>
    <source>
        <strain evidence="1 2">CFBP7430</strain>
    </source>
</reference>
<comment type="caution">
    <text evidence="1">The sequence shown here is derived from an EMBL/GenBank/DDBJ whole genome shotgun (WGS) entry which is preliminary data.</text>
</comment>
<organism evidence="1 2">
    <name type="scientific">Xanthomonas campestris pv. phaseoli</name>
    <dbReference type="NCBI Taxonomy" id="317013"/>
    <lineage>
        <taxon>Bacteria</taxon>
        <taxon>Pseudomonadati</taxon>
        <taxon>Pseudomonadota</taxon>
        <taxon>Gammaproteobacteria</taxon>
        <taxon>Lysobacterales</taxon>
        <taxon>Lysobacteraceae</taxon>
        <taxon>Xanthomonas</taxon>
    </lineage>
</organism>
<sequence length="112" mass="12077">MRQGGYWAGPSSTDASCSVVIDDFDLDHIAFHPSDADAPSIVDPDAVLAAPLALQRFQPVGGRDPQIVKMGAAALSMRNLRRATNWMPAGNRRERAPSQIFSASLSIKLLIM</sequence>
<dbReference type="EMBL" id="OCYS01000024">
    <property type="protein sequence ID" value="SON81345.1"/>
    <property type="molecule type" value="Genomic_DNA"/>
</dbReference>
<evidence type="ECO:0000313" key="2">
    <source>
        <dbReference type="Proteomes" id="UP000234166"/>
    </source>
</evidence>